<dbReference type="InterPro" id="IPR006260">
    <property type="entry name" value="TonB/TolA_C"/>
</dbReference>
<comment type="similarity">
    <text evidence="2 10">Belongs to the TonB family.</text>
</comment>
<name>A0A0M3G9L4_HAEHA</name>
<dbReference type="RefSeq" id="WP_005635060.1">
    <property type="nucleotide sequence ID" value="NZ_CP031238.1"/>
</dbReference>
<keyword evidence="10" id="KW-0735">Signal-anchor</keyword>
<sequence>MQQTKRSLLGLLISLIVHSIVVGLILWSWNKPSDSANSAPGDISTSISMEMVQGMVMEEPAPEPENVQKEPEPEKQEVVEDPTVKPEPQKIKEPEKEKPKPKEKPKEKPKDKPKKDVKPQEKPINKDLPKGDKNIDSSANVNAKATTTGATNSNAQVAGSGTDTSEMAAYRSAIRREIERHKRYPTRAKMMRKQGKVSVSFNVGPDGSLSGARVTQSSGDESLDNAALEAVNSARPVGARPSGFPSGLNVPISFTLQ</sequence>
<reference evidence="13 16" key="1">
    <citation type="submission" date="2015-05" db="EMBL/GenBank/DDBJ databases">
        <title>Comparative analyses of the lipooligosaccharides from nottypeable Haemophilus influenzae and Haemophilus haemolyticus.</title>
        <authorList>
            <person name="Post D.M.B."/>
            <person name="Ketterer M.R."/>
            <person name="Coffin J.E."/>
            <person name="Reinders L.M."/>
            <person name="Munson R.S.Jr."/>
            <person name="Bair T.B."/>
            <person name="Murphy T.F."/>
            <person name="Foster E."/>
            <person name="Gibson B.W."/>
            <person name="Apicella M.A."/>
        </authorList>
    </citation>
    <scope>NUCLEOTIDE SEQUENCE [LARGE SCALE GENOMIC DNA]</scope>
    <source>
        <strain evidence="13 16">11P18</strain>
    </source>
</reference>
<proteinExistence type="inferred from homology"/>
<gene>
    <name evidence="13" type="ORF">AAX18_00715</name>
    <name evidence="15" type="ORF">EUX50_04695</name>
    <name evidence="14" type="ORF">HZI69_09010</name>
</gene>
<evidence type="ECO:0000256" key="1">
    <source>
        <dbReference type="ARBA" id="ARBA00004383"/>
    </source>
</evidence>
<keyword evidence="5 10" id="KW-0997">Cell inner membrane</keyword>
<dbReference type="InterPro" id="IPR051045">
    <property type="entry name" value="TonB-dependent_transducer"/>
</dbReference>
<dbReference type="PRINTS" id="PR01374">
    <property type="entry name" value="TONBPROTEIN"/>
</dbReference>
<dbReference type="EMBL" id="SDPH01000013">
    <property type="protein sequence ID" value="TPH04971.1"/>
    <property type="molecule type" value="Genomic_DNA"/>
</dbReference>
<evidence type="ECO:0000256" key="2">
    <source>
        <dbReference type="ARBA" id="ARBA00006555"/>
    </source>
</evidence>
<evidence type="ECO:0000313" key="15">
    <source>
        <dbReference type="EMBL" id="TPH04971.1"/>
    </source>
</evidence>
<keyword evidence="3 10" id="KW-0813">Transport</keyword>
<dbReference type="Proteomes" id="UP000318353">
    <property type="component" value="Unassembled WGS sequence"/>
</dbReference>
<evidence type="ECO:0000256" key="6">
    <source>
        <dbReference type="ARBA" id="ARBA00022692"/>
    </source>
</evidence>
<protein>
    <recommendedName>
        <fullName evidence="10">Protein TonB</fullName>
    </recommendedName>
</protein>
<comment type="function">
    <text evidence="10">Interacts with outer membrane receptor proteins that carry out high-affinity binding and energy dependent uptake into the periplasmic space of specific substrates. It could act to transduce energy from the cytoplasmic membrane to specific energy-requiring processes in the outer membrane, resulting in the release into the periplasm of ligands bound by these outer membrane proteins.</text>
</comment>
<dbReference type="PROSITE" id="PS52015">
    <property type="entry name" value="TONB_CTD"/>
    <property type="match status" value="1"/>
</dbReference>
<dbReference type="PATRIC" id="fig|726.53.peg.54"/>
<evidence type="ECO:0000256" key="9">
    <source>
        <dbReference type="ARBA" id="ARBA00023136"/>
    </source>
</evidence>
<feature type="compositionally biased region" description="Polar residues" evidence="11">
    <location>
        <begin position="136"/>
        <end position="164"/>
    </location>
</feature>
<dbReference type="InterPro" id="IPR037682">
    <property type="entry name" value="TonB_C"/>
</dbReference>
<comment type="caution">
    <text evidence="13">The sequence shown here is derived from an EMBL/GenBank/DDBJ whole genome shotgun (WGS) entry which is preliminary data.</text>
</comment>
<feature type="region of interest" description="Disordered" evidence="11">
    <location>
        <begin position="56"/>
        <end position="164"/>
    </location>
</feature>
<dbReference type="InterPro" id="IPR003538">
    <property type="entry name" value="TonB"/>
</dbReference>
<evidence type="ECO:0000256" key="10">
    <source>
        <dbReference type="RuleBase" id="RU362123"/>
    </source>
</evidence>
<evidence type="ECO:0000256" key="4">
    <source>
        <dbReference type="ARBA" id="ARBA00022475"/>
    </source>
</evidence>
<feature type="region of interest" description="Disordered" evidence="11">
    <location>
        <begin position="189"/>
        <end position="221"/>
    </location>
</feature>
<evidence type="ECO:0000313" key="16">
    <source>
        <dbReference type="Proteomes" id="UP000034750"/>
    </source>
</evidence>
<feature type="compositionally biased region" description="Basic and acidic residues" evidence="11">
    <location>
        <begin position="66"/>
        <end position="135"/>
    </location>
</feature>
<evidence type="ECO:0000313" key="18">
    <source>
        <dbReference type="Proteomes" id="UP000590599"/>
    </source>
</evidence>
<dbReference type="EMBL" id="LCTK01000003">
    <property type="protein sequence ID" value="KKZ59778.1"/>
    <property type="molecule type" value="Genomic_DNA"/>
</dbReference>
<comment type="subcellular location">
    <subcellularLocation>
        <location evidence="1 10">Cell inner membrane</location>
        <topology evidence="1 10">Single-pass membrane protein</topology>
        <orientation evidence="1 10">Periplasmic side</orientation>
    </subcellularLocation>
</comment>
<evidence type="ECO:0000256" key="7">
    <source>
        <dbReference type="ARBA" id="ARBA00022927"/>
    </source>
</evidence>
<keyword evidence="6 10" id="KW-0812">Transmembrane</keyword>
<dbReference type="GO" id="GO:0055085">
    <property type="term" value="P:transmembrane transport"/>
    <property type="evidence" value="ECO:0007669"/>
    <property type="project" value="InterPro"/>
</dbReference>
<dbReference type="GO" id="GO:0098797">
    <property type="term" value="C:plasma membrane protein complex"/>
    <property type="evidence" value="ECO:0007669"/>
    <property type="project" value="TreeGrafter"/>
</dbReference>
<evidence type="ECO:0000313" key="17">
    <source>
        <dbReference type="Proteomes" id="UP000318353"/>
    </source>
</evidence>
<dbReference type="Pfam" id="PF03544">
    <property type="entry name" value="TonB_C"/>
    <property type="match status" value="1"/>
</dbReference>
<dbReference type="Proteomes" id="UP000034750">
    <property type="component" value="Unassembled WGS sequence"/>
</dbReference>
<keyword evidence="7 10" id="KW-0653">Protein transport</keyword>
<dbReference type="GO" id="GO:0015891">
    <property type="term" value="P:siderophore transport"/>
    <property type="evidence" value="ECO:0007669"/>
    <property type="project" value="InterPro"/>
</dbReference>
<evidence type="ECO:0000313" key="13">
    <source>
        <dbReference type="EMBL" id="KKZ59778.1"/>
    </source>
</evidence>
<reference evidence="14 18" key="3">
    <citation type="submission" date="2020-07" db="EMBL/GenBank/DDBJ databases">
        <title>Genus Haemophilus, Bergeys manual.</title>
        <authorList>
            <person name="Noerskov-Lauritsen N."/>
        </authorList>
    </citation>
    <scope>NUCLEOTIDE SEQUENCE [LARGE SCALE GENOMIC DNA]</scope>
    <source>
        <strain evidence="14 18">CCUG30047</strain>
    </source>
</reference>
<dbReference type="PANTHER" id="PTHR33446:SF2">
    <property type="entry name" value="PROTEIN TONB"/>
    <property type="match status" value="1"/>
</dbReference>
<keyword evidence="9 10" id="KW-0472">Membrane</keyword>
<organism evidence="13 16">
    <name type="scientific">Haemophilus haemolyticus</name>
    <dbReference type="NCBI Taxonomy" id="726"/>
    <lineage>
        <taxon>Bacteria</taxon>
        <taxon>Pseudomonadati</taxon>
        <taxon>Pseudomonadota</taxon>
        <taxon>Gammaproteobacteria</taxon>
        <taxon>Pasteurellales</taxon>
        <taxon>Pasteurellaceae</taxon>
        <taxon>Haemophilus</taxon>
    </lineage>
</organism>
<feature type="domain" description="TonB C-terminal" evidence="12">
    <location>
        <begin position="169"/>
        <end position="257"/>
    </location>
</feature>
<dbReference type="Proteomes" id="UP000590599">
    <property type="component" value="Unassembled WGS sequence"/>
</dbReference>
<dbReference type="NCBIfam" id="TIGR01352">
    <property type="entry name" value="tonB_Cterm"/>
    <property type="match status" value="1"/>
</dbReference>
<evidence type="ECO:0000259" key="12">
    <source>
        <dbReference type="PROSITE" id="PS52015"/>
    </source>
</evidence>
<dbReference type="PANTHER" id="PTHR33446">
    <property type="entry name" value="PROTEIN TONB-RELATED"/>
    <property type="match status" value="1"/>
</dbReference>
<accession>A0A0M3G9L4</accession>
<evidence type="ECO:0000256" key="3">
    <source>
        <dbReference type="ARBA" id="ARBA00022448"/>
    </source>
</evidence>
<keyword evidence="8 10" id="KW-1133">Transmembrane helix</keyword>
<keyword evidence="17" id="KW-1185">Reference proteome</keyword>
<dbReference type="GO" id="GO:0031992">
    <property type="term" value="F:energy transducer activity"/>
    <property type="evidence" value="ECO:0007669"/>
    <property type="project" value="InterPro"/>
</dbReference>
<dbReference type="GO" id="GO:0015031">
    <property type="term" value="P:protein transport"/>
    <property type="evidence" value="ECO:0007669"/>
    <property type="project" value="UniProtKB-UniRule"/>
</dbReference>
<evidence type="ECO:0000256" key="5">
    <source>
        <dbReference type="ARBA" id="ARBA00022519"/>
    </source>
</evidence>
<reference evidence="15 17" key="2">
    <citation type="submission" date="2019-01" db="EMBL/GenBank/DDBJ databases">
        <title>Comparative genomic analysis identifies haemin-independent Haemophilus haemolyticus: a formal re-classification of Haemophilus intermedius.</title>
        <authorList>
            <person name="Harris T.M."/>
            <person name="Price E.P."/>
            <person name="Sarovich D.S."/>
            <person name="Norskov-Lauritsen N."/>
            <person name="Beissbarth J."/>
            <person name="Chang A.B."/>
            <person name="Smith-Vaughan H.C."/>
        </authorList>
    </citation>
    <scope>NUCLEOTIDE SEQUENCE [LARGE SCALE GENOMIC DNA]</scope>
    <source>
        <strain evidence="15 17">CCUG 15949</strain>
    </source>
</reference>
<dbReference type="SUPFAM" id="SSF74653">
    <property type="entry name" value="TolA/TonB C-terminal domain"/>
    <property type="match status" value="1"/>
</dbReference>
<dbReference type="Gene3D" id="3.30.1150.10">
    <property type="match status" value="1"/>
</dbReference>
<dbReference type="AlphaFoldDB" id="A0A0M3G9L4"/>
<evidence type="ECO:0000256" key="8">
    <source>
        <dbReference type="ARBA" id="ARBA00022989"/>
    </source>
</evidence>
<keyword evidence="4 10" id="KW-1003">Cell membrane</keyword>
<evidence type="ECO:0000256" key="11">
    <source>
        <dbReference type="SAM" id="MobiDB-lite"/>
    </source>
</evidence>
<dbReference type="EMBL" id="JACBKA010000027">
    <property type="protein sequence ID" value="NYA27967.1"/>
    <property type="molecule type" value="Genomic_DNA"/>
</dbReference>
<dbReference type="GO" id="GO:0030288">
    <property type="term" value="C:outer membrane-bounded periplasmic space"/>
    <property type="evidence" value="ECO:0007669"/>
    <property type="project" value="InterPro"/>
</dbReference>
<evidence type="ECO:0000313" key="14">
    <source>
        <dbReference type="EMBL" id="NYA27967.1"/>
    </source>
</evidence>
<feature type="transmembrane region" description="Helical" evidence="10">
    <location>
        <begin position="7"/>
        <end position="29"/>
    </location>
</feature>